<keyword evidence="3" id="KW-1003">Cell membrane</keyword>
<feature type="transmembrane region" description="Helical" evidence="8">
    <location>
        <begin position="153"/>
        <end position="176"/>
    </location>
</feature>
<proteinExistence type="predicted"/>
<organism evidence="10 11">
    <name type="scientific">Amycolatopsis japonica</name>
    <dbReference type="NCBI Taxonomy" id="208439"/>
    <lineage>
        <taxon>Bacteria</taxon>
        <taxon>Bacillati</taxon>
        <taxon>Actinomycetota</taxon>
        <taxon>Actinomycetes</taxon>
        <taxon>Pseudonocardiales</taxon>
        <taxon>Pseudonocardiaceae</taxon>
        <taxon>Amycolatopsis</taxon>
        <taxon>Amycolatopsis japonica group</taxon>
    </lineage>
</organism>
<keyword evidence="11" id="KW-1185">Reference proteome</keyword>
<feature type="transmembrane region" description="Helical" evidence="8">
    <location>
        <begin position="339"/>
        <end position="360"/>
    </location>
</feature>
<feature type="transmembrane region" description="Helical" evidence="8">
    <location>
        <begin position="112"/>
        <end position="132"/>
    </location>
</feature>
<dbReference type="SUPFAM" id="SSF103473">
    <property type="entry name" value="MFS general substrate transporter"/>
    <property type="match status" value="1"/>
</dbReference>
<feature type="domain" description="Major facilitator superfamily (MFS) profile" evidence="9">
    <location>
        <begin position="16"/>
        <end position="427"/>
    </location>
</feature>
<dbReference type="PROSITE" id="PS50850">
    <property type="entry name" value="MFS"/>
    <property type="match status" value="1"/>
</dbReference>
<dbReference type="InterPro" id="IPR051084">
    <property type="entry name" value="H+-coupled_symporters"/>
</dbReference>
<feature type="transmembrane region" description="Helical" evidence="8">
    <location>
        <begin position="313"/>
        <end position="333"/>
    </location>
</feature>
<dbReference type="RefSeq" id="WP_038515017.1">
    <property type="nucleotide sequence ID" value="NZ_CP008953.1"/>
</dbReference>
<feature type="transmembrane region" description="Helical" evidence="8">
    <location>
        <begin position="284"/>
        <end position="301"/>
    </location>
</feature>
<dbReference type="KEGG" id="aja:AJAP_22830"/>
<evidence type="ECO:0000259" key="9">
    <source>
        <dbReference type="PROSITE" id="PS50850"/>
    </source>
</evidence>
<feature type="transmembrane region" description="Helical" evidence="8">
    <location>
        <begin position="54"/>
        <end position="80"/>
    </location>
</feature>
<feature type="transmembrane region" description="Helical" evidence="8">
    <location>
        <begin position="404"/>
        <end position="424"/>
    </location>
</feature>
<dbReference type="InterPro" id="IPR036259">
    <property type="entry name" value="MFS_trans_sf"/>
</dbReference>
<keyword evidence="6 8" id="KW-1133">Transmembrane helix</keyword>
<name>A0A075UY84_9PSEU</name>
<comment type="subcellular location">
    <subcellularLocation>
        <location evidence="1">Cell membrane</location>
        <topology evidence="1">Multi-pass membrane protein</topology>
    </subcellularLocation>
</comment>
<dbReference type="GO" id="GO:0015293">
    <property type="term" value="F:symporter activity"/>
    <property type="evidence" value="ECO:0007669"/>
    <property type="project" value="UniProtKB-KW"/>
</dbReference>
<dbReference type="InterPro" id="IPR005828">
    <property type="entry name" value="MFS_sugar_transport-like"/>
</dbReference>
<dbReference type="PANTHER" id="PTHR43528:SF1">
    <property type="entry name" value="ALPHA-KETOGLUTARATE PERMEASE"/>
    <property type="match status" value="1"/>
</dbReference>
<feature type="transmembrane region" description="Helical" evidence="8">
    <location>
        <begin position="372"/>
        <end position="392"/>
    </location>
</feature>
<reference evidence="10 11" key="1">
    <citation type="journal article" date="2014" name="J. Biotechnol.">
        <title>Complete genome sequence of the actinobacterium Amycolatopsis japonica MG417-CF17(T) (=DSM 44213T) producing (S,S)-N,N'-ethylenediaminedisuccinic acid.</title>
        <authorList>
            <person name="Stegmann E."/>
            <person name="Albersmeier A."/>
            <person name="Spohn M."/>
            <person name="Gert H."/>
            <person name="Weber T."/>
            <person name="Wohlleben W."/>
            <person name="Kalinowski J."/>
            <person name="Ruckert C."/>
        </authorList>
    </citation>
    <scope>NUCLEOTIDE SEQUENCE [LARGE SCALE GENOMIC DNA]</scope>
    <source>
        <strain evidence="11">MG417-CF17 (DSM 44213)</strain>
    </source>
</reference>
<feature type="transmembrane region" description="Helical" evidence="8">
    <location>
        <begin position="188"/>
        <end position="206"/>
    </location>
</feature>
<accession>A0A075UY84</accession>
<protein>
    <submittedName>
        <fullName evidence="10">Conserved putative membrane protein</fullName>
    </submittedName>
</protein>
<feature type="transmembrane region" description="Helical" evidence="8">
    <location>
        <begin position="87"/>
        <end position="106"/>
    </location>
</feature>
<dbReference type="PANTHER" id="PTHR43528">
    <property type="entry name" value="ALPHA-KETOGLUTARATE PERMEASE"/>
    <property type="match status" value="1"/>
</dbReference>
<dbReference type="eggNOG" id="COG0477">
    <property type="taxonomic scope" value="Bacteria"/>
</dbReference>
<dbReference type="GO" id="GO:0005886">
    <property type="term" value="C:plasma membrane"/>
    <property type="evidence" value="ECO:0007669"/>
    <property type="project" value="UniProtKB-SubCell"/>
</dbReference>
<keyword evidence="7 8" id="KW-0472">Membrane</keyword>
<dbReference type="Pfam" id="PF07690">
    <property type="entry name" value="MFS_1"/>
    <property type="match status" value="1"/>
</dbReference>
<dbReference type="AlphaFoldDB" id="A0A075UY84"/>
<evidence type="ECO:0000256" key="5">
    <source>
        <dbReference type="ARBA" id="ARBA00022847"/>
    </source>
</evidence>
<sequence>MSATAGTATIPDRRRTLFGLGAGNAMEWFDWNIYATFASFFAAQFFNAHDEVSALLSTLAVFAVGFAARPLGGLVFGWIADRKGRQLSMTLTVAIAAGGSLVIGFSPTYGQIGVWASVILVVARLGQGLAHGGELPSAQTYIAEVAPAGRRGLWSSLIYFSGTCGVLAGTLLGAVLSGVLSHDQMLSYGWRIPFVIGGIFGIYSLYMRLRMRETGVFLAESAKDEAAGKKAEKGRIWQTIKQNPKLLVQVVGLTVGATVIYYMWAVAAPSYAITVRGVDPTGALWAGVFANVIFLIALPLWGRLSDRIGRKPVLFIAIVGLLVLSFPLNAMVGDQAWQLFLAMSIALVFMAGFSSIGPAVYAEIFPTRIRTIGVGVPYSIAVAAFGGTAPYLQTLLAKNGHPSLFVVYGMVLMVISALVVFTLPETRGVDLHEKTNADVEARTVA</sequence>
<dbReference type="Gene3D" id="1.20.1250.20">
    <property type="entry name" value="MFS general substrate transporter like domains"/>
    <property type="match status" value="2"/>
</dbReference>
<gene>
    <name evidence="10" type="ORF">AJAP_22830</name>
</gene>
<evidence type="ECO:0000313" key="11">
    <source>
        <dbReference type="Proteomes" id="UP000028492"/>
    </source>
</evidence>
<keyword evidence="5" id="KW-0769">Symport</keyword>
<evidence type="ECO:0000256" key="3">
    <source>
        <dbReference type="ARBA" id="ARBA00022475"/>
    </source>
</evidence>
<dbReference type="Pfam" id="PF00083">
    <property type="entry name" value="Sugar_tr"/>
    <property type="match status" value="1"/>
</dbReference>
<dbReference type="EMBL" id="CP008953">
    <property type="protein sequence ID" value="AIG77421.1"/>
    <property type="molecule type" value="Genomic_DNA"/>
</dbReference>
<evidence type="ECO:0000256" key="2">
    <source>
        <dbReference type="ARBA" id="ARBA00022448"/>
    </source>
</evidence>
<keyword evidence="2" id="KW-0813">Transport</keyword>
<evidence type="ECO:0000313" key="10">
    <source>
        <dbReference type="EMBL" id="AIG77421.1"/>
    </source>
</evidence>
<evidence type="ECO:0000256" key="4">
    <source>
        <dbReference type="ARBA" id="ARBA00022692"/>
    </source>
</evidence>
<evidence type="ECO:0000256" key="1">
    <source>
        <dbReference type="ARBA" id="ARBA00004651"/>
    </source>
</evidence>
<keyword evidence="4 8" id="KW-0812">Transmembrane</keyword>
<dbReference type="InterPro" id="IPR020846">
    <property type="entry name" value="MFS_dom"/>
</dbReference>
<dbReference type="STRING" id="208439.AJAP_22830"/>
<evidence type="ECO:0000256" key="7">
    <source>
        <dbReference type="ARBA" id="ARBA00023136"/>
    </source>
</evidence>
<evidence type="ECO:0000256" key="8">
    <source>
        <dbReference type="SAM" id="Phobius"/>
    </source>
</evidence>
<dbReference type="HOGENOM" id="CLU_001265_39_0_11"/>
<dbReference type="Proteomes" id="UP000028492">
    <property type="component" value="Chromosome"/>
</dbReference>
<dbReference type="InterPro" id="IPR011701">
    <property type="entry name" value="MFS"/>
</dbReference>
<evidence type="ECO:0000256" key="6">
    <source>
        <dbReference type="ARBA" id="ARBA00022989"/>
    </source>
</evidence>
<feature type="transmembrane region" description="Helical" evidence="8">
    <location>
        <begin position="246"/>
        <end position="264"/>
    </location>
</feature>